<dbReference type="Proteomes" id="UP000000768">
    <property type="component" value="Chromosome 6"/>
</dbReference>
<organism evidence="3 4">
    <name type="scientific">Sorghum bicolor</name>
    <name type="common">Sorghum</name>
    <name type="synonym">Sorghum vulgare</name>
    <dbReference type="NCBI Taxonomy" id="4558"/>
    <lineage>
        <taxon>Eukaryota</taxon>
        <taxon>Viridiplantae</taxon>
        <taxon>Streptophyta</taxon>
        <taxon>Embryophyta</taxon>
        <taxon>Tracheophyta</taxon>
        <taxon>Spermatophyta</taxon>
        <taxon>Magnoliopsida</taxon>
        <taxon>Liliopsida</taxon>
        <taxon>Poales</taxon>
        <taxon>Poaceae</taxon>
        <taxon>PACMAD clade</taxon>
        <taxon>Panicoideae</taxon>
        <taxon>Andropogonodae</taxon>
        <taxon>Andropogoneae</taxon>
        <taxon>Sorghinae</taxon>
        <taxon>Sorghum</taxon>
    </lineage>
</organism>
<dbReference type="PANTHER" id="PTHR45670:SF10">
    <property type="entry name" value="E3 UBIQUITIN-PROTEIN LIGASE UPL4"/>
    <property type="match status" value="1"/>
</dbReference>
<reference evidence="3 4" key="1">
    <citation type="journal article" date="2009" name="Nature">
        <title>The Sorghum bicolor genome and the diversification of grasses.</title>
        <authorList>
            <person name="Paterson A.H."/>
            <person name="Bowers J.E."/>
            <person name="Bruggmann R."/>
            <person name="Dubchak I."/>
            <person name="Grimwood J."/>
            <person name="Gundlach H."/>
            <person name="Haberer G."/>
            <person name="Hellsten U."/>
            <person name="Mitros T."/>
            <person name="Poliakov A."/>
            <person name="Schmutz J."/>
            <person name="Spannagl M."/>
            <person name="Tang H."/>
            <person name="Wang X."/>
            <person name="Wicker T."/>
            <person name="Bharti A.K."/>
            <person name="Chapman J."/>
            <person name="Feltus F.A."/>
            <person name="Gowik U."/>
            <person name="Grigoriev I.V."/>
            <person name="Lyons E."/>
            <person name="Maher C.A."/>
            <person name="Martis M."/>
            <person name="Narechania A."/>
            <person name="Otillar R.P."/>
            <person name="Penning B.W."/>
            <person name="Salamov A.A."/>
            <person name="Wang Y."/>
            <person name="Zhang L."/>
            <person name="Carpita N.C."/>
            <person name="Freeling M."/>
            <person name="Gingle A.R."/>
            <person name="Hash C.T."/>
            <person name="Keller B."/>
            <person name="Klein P."/>
            <person name="Kresovich S."/>
            <person name="McCann M.C."/>
            <person name="Ming R."/>
            <person name="Peterson D.G."/>
            <person name="Mehboob-ur-Rahman"/>
            <person name="Ware D."/>
            <person name="Westhoff P."/>
            <person name="Mayer K.F."/>
            <person name="Messing J."/>
            <person name="Rokhsar D.S."/>
        </authorList>
    </citation>
    <scope>NUCLEOTIDE SEQUENCE [LARGE SCALE GENOMIC DNA]</scope>
    <source>
        <strain evidence="4">cv. BTx623</strain>
    </source>
</reference>
<reference evidence="4" key="2">
    <citation type="journal article" date="2018" name="Plant J.">
        <title>The Sorghum bicolor reference genome: improved assembly, gene annotations, a transcriptome atlas, and signatures of genome organization.</title>
        <authorList>
            <person name="McCormick R.F."/>
            <person name="Truong S.K."/>
            <person name="Sreedasyam A."/>
            <person name="Jenkins J."/>
            <person name="Shu S."/>
            <person name="Sims D."/>
            <person name="Kennedy M."/>
            <person name="Amirebrahimi M."/>
            <person name="Weers B.D."/>
            <person name="McKinley B."/>
            <person name="Mattison A."/>
            <person name="Morishige D.T."/>
            <person name="Grimwood J."/>
            <person name="Schmutz J."/>
            <person name="Mullet J.E."/>
        </authorList>
    </citation>
    <scope>NUCLEOTIDE SEQUENCE [LARGE SCALE GENOMIC DNA]</scope>
    <source>
        <strain evidence="4">cv. BTx623</strain>
    </source>
</reference>
<keyword evidence="4" id="KW-1185">Reference proteome</keyword>
<dbReference type="OrthoDB" id="1739256at2759"/>
<evidence type="ECO:0000259" key="2">
    <source>
        <dbReference type="Pfam" id="PF25579"/>
    </source>
</evidence>
<evidence type="ECO:0000313" key="3">
    <source>
        <dbReference type="EMBL" id="KXG25920.1"/>
    </source>
</evidence>
<dbReference type="GO" id="GO:0061630">
    <property type="term" value="F:ubiquitin protein ligase activity"/>
    <property type="evidence" value="ECO:0007669"/>
    <property type="project" value="InterPro"/>
</dbReference>
<dbReference type="STRING" id="4558.A0A1B6PJR9"/>
<protein>
    <recommendedName>
        <fullName evidence="2">E3 ubiquitin-protein ligase TRIP12-like TPR repeats domain-containing protein</fullName>
    </recommendedName>
</protein>
<accession>A0A1B6PJR9</accession>
<sequence>MWLAGGDDGSSTPDVIPLSMLAITYLYDAMPCAPRADAVARHGLLPVLSSRLLAIEYPDVAECLQAFEKISRIQPGPVLAGGHDQRCAGIH</sequence>
<dbReference type="InterPro" id="IPR045322">
    <property type="entry name" value="HECTD1/TRIP12-like"/>
</dbReference>
<keyword evidence="1" id="KW-0808">Transferase</keyword>
<dbReference type="AlphaFoldDB" id="A0A1B6PJR9"/>
<name>A0A1B6PJR9_SORBI</name>
<dbReference type="Pfam" id="PF25579">
    <property type="entry name" value="TPR_TRIP12_N"/>
    <property type="match status" value="1"/>
</dbReference>
<dbReference type="GO" id="GO:0006511">
    <property type="term" value="P:ubiquitin-dependent protein catabolic process"/>
    <property type="evidence" value="ECO:0007669"/>
    <property type="project" value="InterPro"/>
</dbReference>
<dbReference type="InterPro" id="IPR057948">
    <property type="entry name" value="TPR_TRIP12_N"/>
</dbReference>
<feature type="domain" description="E3 ubiquitin-protein ligase TRIP12-like TPR repeats" evidence="2">
    <location>
        <begin position="10"/>
        <end position="76"/>
    </location>
</feature>
<dbReference type="InParanoid" id="A0A1B6PJR9"/>
<proteinExistence type="predicted"/>
<dbReference type="EMBL" id="CM000765">
    <property type="protein sequence ID" value="KXG25920.1"/>
    <property type="molecule type" value="Genomic_DNA"/>
</dbReference>
<evidence type="ECO:0000313" key="4">
    <source>
        <dbReference type="Proteomes" id="UP000000768"/>
    </source>
</evidence>
<dbReference type="Gramene" id="KXG25920">
    <property type="protein sequence ID" value="KXG25920"/>
    <property type="gene ID" value="SORBI_3006G032000"/>
</dbReference>
<evidence type="ECO:0000256" key="1">
    <source>
        <dbReference type="ARBA" id="ARBA00022679"/>
    </source>
</evidence>
<gene>
    <name evidence="3" type="ORF">SORBI_3006G032000</name>
</gene>
<dbReference type="PANTHER" id="PTHR45670">
    <property type="entry name" value="E3 UBIQUITIN-PROTEIN LIGASE TRIP12"/>
    <property type="match status" value="1"/>
</dbReference>